<dbReference type="InterPro" id="IPR050363">
    <property type="entry name" value="MIP/Aquaporin"/>
</dbReference>
<keyword evidence="6 8" id="KW-0472">Membrane</keyword>
<keyword evidence="10" id="KW-1185">Reference proteome</keyword>
<keyword evidence="3 7" id="KW-0813">Transport</keyword>
<dbReference type="OrthoDB" id="9807293at2"/>
<dbReference type="PRINTS" id="PR00783">
    <property type="entry name" value="MINTRINSICP"/>
</dbReference>
<dbReference type="PANTHER" id="PTHR43829">
    <property type="entry name" value="AQUAPORIN OR AQUAGLYCEROPORIN RELATED"/>
    <property type="match status" value="1"/>
</dbReference>
<evidence type="ECO:0000256" key="1">
    <source>
        <dbReference type="ARBA" id="ARBA00004141"/>
    </source>
</evidence>
<feature type="transmembrane region" description="Helical" evidence="8">
    <location>
        <begin position="86"/>
        <end position="108"/>
    </location>
</feature>
<proteinExistence type="inferred from homology"/>
<comment type="subcellular location">
    <subcellularLocation>
        <location evidence="1">Membrane</location>
        <topology evidence="1">Multi-pass membrane protein</topology>
    </subcellularLocation>
</comment>
<dbReference type="GO" id="GO:0005886">
    <property type="term" value="C:plasma membrane"/>
    <property type="evidence" value="ECO:0007669"/>
    <property type="project" value="TreeGrafter"/>
</dbReference>
<dbReference type="PANTHER" id="PTHR43829:SF9">
    <property type="entry name" value="AQUAPORIN-9"/>
    <property type="match status" value="1"/>
</dbReference>
<feature type="transmembrane region" description="Helical" evidence="8">
    <location>
        <begin position="38"/>
        <end position="61"/>
    </location>
</feature>
<feature type="transmembrane region" description="Helical" evidence="8">
    <location>
        <begin position="172"/>
        <end position="193"/>
    </location>
</feature>
<sequence>MIDWSAVVGEFFGTFVLIVLGNGVVAGALLSQSKARNAGWISITAGWAVGVFAGVAVSAALGDADGHLNPAFTIASVMMTGHAERLFTYIPAQILGALCGAAVVWLHYKPHWQLTEDPDAKFACFATAPAVYAPGWNLLSEIIGTFVLVLVATALFSKRIAPAGVAPGLGPLLVGALVWGIGLSLGGTTGYAINPARDLGPRLAHALLPIAGKGSSAWGYAWIPVLGPVIGAILAVAVIRTFNVA</sequence>
<keyword evidence="5 8" id="KW-1133">Transmembrane helix</keyword>
<feature type="transmembrane region" description="Helical" evidence="8">
    <location>
        <begin position="12"/>
        <end position="31"/>
    </location>
</feature>
<comment type="caution">
    <text evidence="9">The sequence shown here is derived from an EMBL/GenBank/DDBJ whole genome shotgun (WGS) entry which is preliminary data.</text>
</comment>
<dbReference type="AlphaFoldDB" id="A0A4Q7YVN7"/>
<name>A0A4Q7YVN7_9BACT</name>
<feature type="transmembrane region" description="Helical" evidence="8">
    <location>
        <begin position="217"/>
        <end position="239"/>
    </location>
</feature>
<evidence type="ECO:0000256" key="7">
    <source>
        <dbReference type="RuleBase" id="RU000477"/>
    </source>
</evidence>
<reference evidence="9 10" key="1">
    <citation type="submission" date="2019-02" db="EMBL/GenBank/DDBJ databases">
        <title>Genomic Encyclopedia of Archaeal and Bacterial Type Strains, Phase II (KMG-II): from individual species to whole genera.</title>
        <authorList>
            <person name="Goeker M."/>
        </authorList>
    </citation>
    <scope>NUCLEOTIDE SEQUENCE [LARGE SCALE GENOMIC DNA]</scope>
    <source>
        <strain evidence="9 10">DSM 18101</strain>
    </source>
</reference>
<dbReference type="Proteomes" id="UP000292958">
    <property type="component" value="Unassembled WGS sequence"/>
</dbReference>
<protein>
    <submittedName>
        <fullName evidence="9">Glycerol uptake facilitator protein</fullName>
    </submittedName>
</protein>
<evidence type="ECO:0000313" key="10">
    <source>
        <dbReference type="Proteomes" id="UP000292958"/>
    </source>
</evidence>
<organism evidence="9 10">
    <name type="scientific">Edaphobacter modestus</name>
    <dbReference type="NCBI Taxonomy" id="388466"/>
    <lineage>
        <taxon>Bacteria</taxon>
        <taxon>Pseudomonadati</taxon>
        <taxon>Acidobacteriota</taxon>
        <taxon>Terriglobia</taxon>
        <taxon>Terriglobales</taxon>
        <taxon>Acidobacteriaceae</taxon>
        <taxon>Edaphobacter</taxon>
    </lineage>
</organism>
<dbReference type="Pfam" id="PF00230">
    <property type="entry name" value="MIP"/>
    <property type="match status" value="1"/>
</dbReference>
<gene>
    <name evidence="9" type="ORF">BDD14_3494</name>
</gene>
<evidence type="ECO:0000256" key="5">
    <source>
        <dbReference type="ARBA" id="ARBA00022989"/>
    </source>
</evidence>
<evidence type="ECO:0000256" key="8">
    <source>
        <dbReference type="SAM" id="Phobius"/>
    </source>
</evidence>
<dbReference type="InterPro" id="IPR022357">
    <property type="entry name" value="MIP_CS"/>
</dbReference>
<dbReference type="SUPFAM" id="SSF81338">
    <property type="entry name" value="Aquaporin-like"/>
    <property type="match status" value="1"/>
</dbReference>
<evidence type="ECO:0000256" key="4">
    <source>
        <dbReference type="ARBA" id="ARBA00022692"/>
    </source>
</evidence>
<evidence type="ECO:0000256" key="3">
    <source>
        <dbReference type="ARBA" id="ARBA00022448"/>
    </source>
</evidence>
<dbReference type="InterPro" id="IPR023271">
    <property type="entry name" value="Aquaporin-like"/>
</dbReference>
<dbReference type="GO" id="GO:0015254">
    <property type="term" value="F:glycerol channel activity"/>
    <property type="evidence" value="ECO:0007669"/>
    <property type="project" value="TreeGrafter"/>
</dbReference>
<dbReference type="EMBL" id="SHKW01000001">
    <property type="protein sequence ID" value="RZU41952.1"/>
    <property type="molecule type" value="Genomic_DNA"/>
</dbReference>
<dbReference type="PROSITE" id="PS00221">
    <property type="entry name" value="MIP"/>
    <property type="match status" value="1"/>
</dbReference>
<feature type="transmembrane region" description="Helical" evidence="8">
    <location>
        <begin position="142"/>
        <end position="160"/>
    </location>
</feature>
<accession>A0A4Q7YVN7</accession>
<dbReference type="Gene3D" id="1.20.1080.10">
    <property type="entry name" value="Glycerol uptake facilitator protein"/>
    <property type="match status" value="1"/>
</dbReference>
<evidence type="ECO:0000256" key="6">
    <source>
        <dbReference type="ARBA" id="ARBA00023136"/>
    </source>
</evidence>
<dbReference type="InterPro" id="IPR000425">
    <property type="entry name" value="MIP"/>
</dbReference>
<dbReference type="RefSeq" id="WP_130419776.1">
    <property type="nucleotide sequence ID" value="NZ_SHKW01000001.1"/>
</dbReference>
<evidence type="ECO:0000256" key="2">
    <source>
        <dbReference type="ARBA" id="ARBA00006175"/>
    </source>
</evidence>
<comment type="similarity">
    <text evidence="2 7">Belongs to the MIP/aquaporin (TC 1.A.8) family.</text>
</comment>
<keyword evidence="4 7" id="KW-0812">Transmembrane</keyword>
<evidence type="ECO:0000313" key="9">
    <source>
        <dbReference type="EMBL" id="RZU41952.1"/>
    </source>
</evidence>